<evidence type="ECO:0000313" key="5">
    <source>
        <dbReference type="EMBL" id="QGX08262.1"/>
    </source>
</evidence>
<dbReference type="KEGG" id="jme:EEW87_005170"/>
<evidence type="ECO:0000256" key="3">
    <source>
        <dbReference type="SAM" id="MobiDB-lite"/>
    </source>
</evidence>
<dbReference type="InterPro" id="IPR002347">
    <property type="entry name" value="SDR_fam"/>
</dbReference>
<dbReference type="Gene3D" id="3.40.50.720">
    <property type="entry name" value="NAD(P)-binding Rossmann-like Domain"/>
    <property type="match status" value="1"/>
</dbReference>
<evidence type="ECO:0000259" key="4">
    <source>
        <dbReference type="SMART" id="SM00822"/>
    </source>
</evidence>
<dbReference type="InterPro" id="IPR036291">
    <property type="entry name" value="NAD(P)-bd_dom_sf"/>
</dbReference>
<dbReference type="PANTHER" id="PTHR44196">
    <property type="entry name" value="DEHYDROGENASE/REDUCTASE SDR FAMILY MEMBER 7B"/>
    <property type="match status" value="1"/>
</dbReference>
<dbReference type="Gene3D" id="3.30.530.20">
    <property type="match status" value="1"/>
</dbReference>
<evidence type="ECO:0000256" key="1">
    <source>
        <dbReference type="ARBA" id="ARBA00006484"/>
    </source>
</evidence>
<evidence type="ECO:0000256" key="2">
    <source>
        <dbReference type="ARBA" id="ARBA00023002"/>
    </source>
</evidence>
<feature type="region of interest" description="Disordered" evidence="3">
    <location>
        <begin position="263"/>
        <end position="293"/>
    </location>
</feature>
<keyword evidence="2" id="KW-0560">Oxidoreductase</keyword>
<sequence>MTARVALVTGAGSGIGLSVAERLAAQGHVVVLVGRGVPALERARAACERVGGSAMVVPADVRDAEAVRSAFETAASLGRLDAVVHSAGVLTYGRFEDVPAEVFEAAIDTTLLGTSRVFREALRIFRSSGGGRFVVVGSVLGKVVVPEMSSYVTAKWGLHGLVRTLQVEHRGDPDVEISLVSPGGVDTPIYRSSGTFSGRHGRPPEPVAGPDKAADAVMACLERPRREVDLTWTNHVIVLGSRLLPWLYDAAVGPLASRVAQQAGRGVEPTAGNVLEPRDVPPEVEDPPGSLPVRRTVAAPADRVWEVLADPARLQQWLPGARVHEAEDGRHLVLGAQGAAGPTRLRVEVEPDDGPSCTVTIRQDVVDGPGRVVPRLARQGAVVVRSTLALRRLADLAEAPQRDLGSA</sequence>
<accession>A0A650GEG9</accession>
<dbReference type="AlphaFoldDB" id="A0A650GEG9"/>
<reference evidence="5 6" key="1">
    <citation type="submission" date="2019-09" db="EMBL/GenBank/DDBJ databases">
        <title>Complete Genome Sequence of Janibacter melonis M714 with both human health impact and industrial applications.</title>
        <authorList>
            <person name="Jin M."/>
            <person name="Zhao Q.R."/>
        </authorList>
    </citation>
    <scope>NUCLEOTIDE SEQUENCE [LARGE SCALE GENOMIC DNA]</scope>
    <source>
        <strain evidence="5 6">M714</strain>
    </source>
</reference>
<feature type="domain" description="Ketoreductase" evidence="4">
    <location>
        <begin position="4"/>
        <end position="188"/>
    </location>
</feature>
<name>A0A650GEG9_9MICO</name>
<protein>
    <submittedName>
        <fullName evidence="5">SDR family NAD(P)-dependent oxidoreductase</fullName>
    </submittedName>
</protein>
<gene>
    <name evidence="5" type="ORF">EEW87_005170</name>
</gene>
<evidence type="ECO:0000313" key="6">
    <source>
        <dbReference type="Proteomes" id="UP000271708"/>
    </source>
</evidence>
<dbReference type="InterPro" id="IPR057326">
    <property type="entry name" value="KR_dom"/>
</dbReference>
<dbReference type="PANTHER" id="PTHR44196:SF1">
    <property type="entry name" value="DEHYDROGENASE_REDUCTASE SDR FAMILY MEMBER 7B"/>
    <property type="match status" value="1"/>
</dbReference>
<dbReference type="EMBL" id="CP044548">
    <property type="protein sequence ID" value="QGX08262.1"/>
    <property type="molecule type" value="Genomic_DNA"/>
</dbReference>
<dbReference type="Proteomes" id="UP000271708">
    <property type="component" value="Chromosome"/>
</dbReference>
<dbReference type="PRINTS" id="PR00081">
    <property type="entry name" value="GDHRDH"/>
</dbReference>
<comment type="similarity">
    <text evidence="1">Belongs to the short-chain dehydrogenases/reductases (SDR) family.</text>
</comment>
<dbReference type="GO" id="GO:0016491">
    <property type="term" value="F:oxidoreductase activity"/>
    <property type="evidence" value="ECO:0007669"/>
    <property type="project" value="UniProtKB-KW"/>
</dbReference>
<dbReference type="GO" id="GO:0016020">
    <property type="term" value="C:membrane"/>
    <property type="evidence" value="ECO:0007669"/>
    <property type="project" value="TreeGrafter"/>
</dbReference>
<dbReference type="SUPFAM" id="SSF55961">
    <property type="entry name" value="Bet v1-like"/>
    <property type="match status" value="1"/>
</dbReference>
<dbReference type="PROSITE" id="PS00061">
    <property type="entry name" value="ADH_SHORT"/>
    <property type="match status" value="1"/>
</dbReference>
<dbReference type="InterPro" id="IPR020904">
    <property type="entry name" value="Sc_DH/Rdtase_CS"/>
</dbReference>
<organism evidence="5 6">
    <name type="scientific">Janibacter melonis</name>
    <dbReference type="NCBI Taxonomy" id="262209"/>
    <lineage>
        <taxon>Bacteria</taxon>
        <taxon>Bacillati</taxon>
        <taxon>Actinomycetota</taxon>
        <taxon>Actinomycetes</taxon>
        <taxon>Micrococcales</taxon>
        <taxon>Intrasporangiaceae</taxon>
        <taxon>Janibacter</taxon>
    </lineage>
</organism>
<dbReference type="Pfam" id="PF00106">
    <property type="entry name" value="adh_short"/>
    <property type="match status" value="1"/>
</dbReference>
<dbReference type="RefSeq" id="WP_123090935.1">
    <property type="nucleotide sequence ID" value="NZ_CP044548.2"/>
</dbReference>
<dbReference type="InterPro" id="IPR023393">
    <property type="entry name" value="START-like_dom_sf"/>
</dbReference>
<proteinExistence type="inferred from homology"/>
<dbReference type="SUPFAM" id="SSF51735">
    <property type="entry name" value="NAD(P)-binding Rossmann-fold domains"/>
    <property type="match status" value="1"/>
</dbReference>
<dbReference type="SMART" id="SM00822">
    <property type="entry name" value="PKS_KR"/>
    <property type="match status" value="1"/>
</dbReference>
<dbReference type="GeneID" id="59160540"/>